<feature type="region of interest" description="Disordered" evidence="1">
    <location>
        <begin position="2562"/>
        <end position="2582"/>
    </location>
</feature>
<feature type="domain" description="DUF7507" evidence="4">
    <location>
        <begin position="4234"/>
        <end position="4334"/>
    </location>
</feature>
<feature type="domain" description="DUF7507" evidence="4">
    <location>
        <begin position="727"/>
        <end position="830"/>
    </location>
</feature>
<feature type="domain" description="DUF7507" evidence="4">
    <location>
        <begin position="1657"/>
        <end position="1760"/>
    </location>
</feature>
<keyword evidence="6" id="KW-1185">Reference proteome</keyword>
<feature type="domain" description="DUF7507" evidence="4">
    <location>
        <begin position="1427"/>
        <end position="1524"/>
    </location>
</feature>
<feature type="domain" description="DUF7507" evidence="4">
    <location>
        <begin position="2357"/>
        <end position="2463"/>
    </location>
</feature>
<evidence type="ECO:0000256" key="1">
    <source>
        <dbReference type="SAM" id="MobiDB-lite"/>
    </source>
</evidence>
<feature type="domain" description="DUF7507" evidence="4">
    <location>
        <begin position="1310"/>
        <end position="1414"/>
    </location>
</feature>
<feature type="domain" description="DUF7507" evidence="4">
    <location>
        <begin position="5876"/>
        <end position="5972"/>
    </location>
</feature>
<feature type="domain" description="DUF7507" evidence="4">
    <location>
        <begin position="4467"/>
        <end position="4569"/>
    </location>
</feature>
<dbReference type="Pfam" id="PF24346">
    <property type="entry name" value="DUF7507"/>
    <property type="match status" value="47"/>
</dbReference>
<feature type="region of interest" description="Disordered" evidence="1">
    <location>
        <begin position="2797"/>
        <end position="2816"/>
    </location>
</feature>
<feature type="domain" description="DUF7507" evidence="4">
    <location>
        <begin position="5647"/>
        <end position="5750"/>
    </location>
</feature>
<feature type="domain" description="DUF7507" evidence="4">
    <location>
        <begin position="1541"/>
        <end position="1644"/>
    </location>
</feature>
<feature type="domain" description="DUF7507" evidence="4">
    <location>
        <begin position="3294"/>
        <end position="3396"/>
    </location>
</feature>
<feature type="domain" description="DUF7507" evidence="4">
    <location>
        <begin position="492"/>
        <end position="591"/>
    </location>
</feature>
<feature type="domain" description="DUF7507" evidence="4">
    <location>
        <begin position="3881"/>
        <end position="3986"/>
    </location>
</feature>
<feature type="domain" description="DUF7507" evidence="4">
    <location>
        <begin position="3413"/>
        <end position="3517"/>
    </location>
</feature>
<feature type="domain" description="DUF7507" evidence="4">
    <location>
        <begin position="3532"/>
        <end position="3635"/>
    </location>
</feature>
<accession>A0ABS4WRK9</accession>
<evidence type="ECO:0000256" key="2">
    <source>
        <dbReference type="SAM" id="Phobius"/>
    </source>
</evidence>
<feature type="domain" description="DUF7507" evidence="4">
    <location>
        <begin position="4000"/>
        <end position="4104"/>
    </location>
</feature>
<dbReference type="InterPro" id="IPR051172">
    <property type="entry name" value="Chlamydia_OmcB"/>
</dbReference>
<keyword evidence="2" id="KW-1133">Transmembrane helix</keyword>
<evidence type="ECO:0000313" key="5">
    <source>
        <dbReference type="EMBL" id="MBP2378842.1"/>
    </source>
</evidence>
<sequence length="6043" mass="594302">MTTAIAVIAAGFTLGAPQAAEAAVVQWGTNSGTAPNYQANVNGDFIMAGNGVLACSATTATTNGPCADLHAASSTNANNVNDNFVMSQNNSVAGFTSNSSSATMTIPAGATVVKAFLTWSANTGVYTGDTRRLCAQYSAARGVATMPSGSATGYTSRAVQLKVAGSSVINVSPQSMLADPASQATALYYSASADVTSAFAAVPTGSEVTISAGNIWTPTGAGCYAGWSINVVYDYGTFIADNPASVPHNIIYYEGHVRQGANDADLTVAFNGFTAVAAGTRAGFTLFEGDRNITGDTASYSRGGSTPYTEIANAAGATGNVGISRAVGSVRYTGTAGTAFTNQNVDVATVPLTNVVAGDSTVNLRLGTSGDSYLLRNAMLSVPTAGLQLVKTFDGTADTQSRTSGELATFTIRITNTGAGTLRNIVVTDDQANCARNLGTLTLAPLQTTTYTCTATAPSATGYVSTAEATARTVVGDFLAQDNDSTTVLLSAITLAKTSALAPGGTGRAGDVVIYTFTVTNTGQSTLTDIILSDPLPGLSAITFGTWPGTVGTLTPGQSVTATANYTLKQSDVDAGSVANTATVSAADDDGGIRPSGSANRVTPIAAAGAVTVTKTGALASGTTGRVGDRINYSFTIRNTGNVTLDNASLVDPLPGLSPPAITWPTATAGVIPVGQTATATAFYTITQADVDAGSVRNIATATARTPGGTTVSGSSPQVTVPTIASAPGLTTTKSGSLTQGSGGVGSTITYTFTARNSGNTTLTNVAISDPLAGLSTLAYSWPGSAGTLAPGQSVTATATYTVTQADVDAGAVRNTATGTARTPAGATLTVPSSQSVVSTAASAPAVNLTKTGALAPGSTGKAGDVVTYSFRLANSGNVTLTEVSITDPLAGLSALSYTWPGTAGTLAPGQAVTATATYTLKQSDVDAGSVANTATASALPPSGARLSQTRAFTLPVTPAGALTVLKSGSVTTGNGGVGSTVTYNFSATNNGNVTLTQVAIADPLPGLSAITYTWPGTAGSLAPGQTVQGRATYTVRQADVDAGTVTNTATASARTPGGASVTGTSPTTRVNTVAAAPASTTTKTATVSGTAAVGDVITYTVRTTNTGNVTLTDVAVTDTLAGLSAFTYTWPGTSGRLAPGQTVTAVATYTIKQADVNAGSVRNVASSSAVYGTTPVTSTSGTVTTNTVTASAGIVTTKTGALQSGSSGRAGDTIVWSITLRNPGNVTLTGVAVADSLPGISVPTYGTWPSGTTGVLQPGQTVTATATSVISQTDVNSGAVSNTATGSGTPPTGAAVTSTAPATVSLASAPGLVLTKTGAVTSGNGSVGSTITYSFSARNTGNVTLTGVAITDPHAGLSTIAYTWPGTAGTLQPNQTVTATATYSVRQSDVDAGSAKNTASASGTPPTGAAITASSGEVTVATVAAAPGIAITKTASGGGGGVGSVITYTFRASNTGNVTLTGVGITDPLPRLGALQYQWPGAAGTLAPGQTVVATAPYTVTQADVNAGSVTNTATATGTGGGTTATAASGAVTTPTATSAPAVSVTKTGTLSGTGAAGDTITYAFTVRNSGNVTLTGVSLVDPLIGQAPVPLSGWPGAAGTLQPGQSVSGTATYTVKQTDVDAGAVANTATATGTPPRGAAVTGTAPSTVRIAAVPSIAVQKTGSVTTGSGEVGSTVTFAFTIRNSGNVTLSGVTLTDTLAGLSAPSITWPGSPNTLTPGQTATGTATYTVRQADVDAGSVRNTASVSGRPPTGAVVSATSTEAVVPTSVAAPGLTVTKSADTAAGTRVGDVITYTIRATNSGNQTLTGVTLSDPLSGLSALSVTWPGANGVLAPGQTATARATYVITQTDVNSGSIRNRASATATAPGGASVNASSADVVTPTVTAAPRLTLDKTASLAPGATGRAGDVVTYSFTVRNAGNVTLTSVGIADALPGLSTIAYTGWPGATGTLQPGQSVTATATRALTQSDVDAGSVANTATATGTPPTGDAVQATAAATLPLIAGPLLTLGKTGVYTQGNGAVGSVITYTFTARNAGNVTLTGVAVTDPHAGLSTIALTWPGTAGTLAPGAQVVGTATYTVTQADVDSGTVRNTARVTGTPPSGPAVGADSQTVSLATVAAGPALTTAKSASVGGTGAVGDVVDYTVRVTNTGNVTLRSVVVSDPMAGLTPFTYTWPSDAGVLAPGAQVVARASHTITQADVDAGSIVNVATGSGLSPNGTPVSAASGTVTTPTAAGDPRLQVVKSGTLPGGATGVAGETITWTVSIRNTGNVTLSGVTATDSLPGISDLAYGVWPSGTAGVLAPGDVVTATATSTVRQTDVDAGAVSNAATAIGTPSRGQATSAVGSATVPLTSAPALTIQKSGAYTAGTGSVGDTITYSYTVRNAGNVTLTGVAVSDPHSGLSTISYGAWASGTTGTLAPNQTITATATYQVRQSDVNAGSITDVATASGRPPTGAAVSATSQTVVLGTATPAPAILTTKTASVGGPGQLGDLITYTLRATNSGNVTLTGVALSDPAPGLSPLAYGPWPGASGTLQPGESVTATATHRITQADLDAGSVSNTAASTGAPPTGPAVTDPSDTVVTATAAQTPDIEVTKTGTLAGGATARAGDAVAYSFSLRNTGNVTLTGVALADLEPGVSPLVYSWPGAEGVLAPNQVVTATATYALTQADIDAGAVDNVVSGSGTAPGGASITENDDVTVPIAPSASIDVSKTGTVVGDGVGDGEAGDQIRFDFVVVNTGNVTLTDVELADSIPGLVPTVTWPDAGSAGVLAPGATATATAVYEITQADVNSGSVPNSVTASGAPPTGADVTATDSVQVATGAQRSELRLSKSGTTPPGEAGLGDDITYTFVLSNTGNVTVTGIVISDPLVGLSDIVADWPGADGVLDPGQSVTATATLEITQTHVDAGRVLNTATASGTAPVGAVSTTSPQSIVPVEAAAPSVAVTNSGSLPPGSAAGSTVTWTYTLKNTGNVTLSGSALSDALAGTTAPVYQWNGQAGILAPGETVTATATTVLTQADVDAGSIISLVTGRGTAPTGAVVTATAPATVTIASTAGLTLDKSASQTEDLAVGDIVTFTFDITNAGTATIDAIALSDPLPGLSAITFGPWPSATGTLAPGGAVRASAQYTVTQADVDAAGVRNIATVTGLTPSDAAVSASDIVTLATETRAPALELVKADELSGDGVLGDSIGYTFTVRNAGNTTVTDIAIADELEGISGIVFGAWPSGETGRLAPGQEVTATAQYTIGQADVDAGEVLNTAIAAGTTPTEVDVSSTEAEVTTPLAAAGPALTATKRGTLAAGSTGRAGDTVEFRFSVVNTGDVTVSEVAFDDALTGLSPLAITWPDATRPGVLAPDAEATATATYVLLQSDVDAGAVSNAVTVTGTPVRGTLAPAPAAATVPITPGAALSAVKTGVLAAGDIGAVGDRIDYTVVVTNTGNVTVTGGILVDPMEGLQGVSIAWPDPAVPGRVGVGESATGRGFYLLTQADVDAGFVENTASVAAFAPGGVRVSADTNTVRVNTVLPAAGLSVSKSGVASGAGAVGDVVSYEFGVTNTGNVTVSGVVLSDAVPGVVLSGVVWPDAGAPGVIAPGETATATGSYVIVQADVDAGRVVNTASASGVPARSEPITVVSAESVVPTVAAAPAVSVTDRGALAPGASGRAGDVVTWTYVLTNDGNVTLTGAALADALTETTPPSYTWTTPVGILAPGESVTATATYVLTQADVDAGSVTSLVTGTGTPANGGAVVSATSPATVPIVSAPELVVTKDDTATGGSVGDTIEYAFTIENRGNVTLSGVVLSDTLSGLSTPTITWPTTNRVLAPGEVATATATYVITQSDVDAGDVTNTASASASLPGGTSISASSDAVVTPLDVFAPAVVTTKSAVIANGAGGAVGDVIEYTVTVRNSGNVTLDGVGIVDELDDLSDISVVWPGVEGVLAPEQILVGTARYVITQADVDRGSVSNIAVGSGTDPSDTTVEDPSDRVVVPTVVAAPDATVSKSGVLEPGATGRAGDTVRYSFRIANTGNVTLSGVALDDQLVGLSDIVVSWPGADGVLAPGATADATAEYELTQADVDRGRVDNSVTLTASAPGGAPVERTATATVPITEAAELTTVKSGQVLEPGIGAVGDVIEYRLVVTNTGNVTVQDGRLIDRLAGLSLPEIAWPGPEGELLVGDTVVGVARYTLTQADIDRGFVRNVAGVEAVTEQGTIVVADSNPVVINTVQPAAALTVVKDGVVDGDGGAGGSVDYTFRITNTGNVTVSAITLADPMPGLSVPEITWPGTAGVLAPGQTAIATAGYTITQTDVDAGSIANAATASGSSRGGPVTSPAGIETVDTQGIQASIVVDKTAALDPDATGVAGDVVTWSYSLQNTSNVTLTGVALTDRLSGSTAPEYTWPDPSRPGVLLPGQTVTAVSTYELTQADVDRGGVSSAVDGVGTPPRGADVTGSSVASVEIAARPGIAATKSGVVDGAGDVGDRIDYTFGITNTGNVTLTLVDLVDALVGVSSPTFDWPGEPGILLPGETVDAAADYTVTQADVDRGSVTNIATASGKPPVGDTITASTPPTNTSVAAAAPELLTGKTATVRGDGAVGDIVDYSFTIENTGNVTVSAITLSDPLPGLSAPTVRWPGETGVLAPGEVATATASYAIVQTDVDAGEIVNIATAAGASPSGAAVQDDSDRVSTPTIEADAGITIDKTGALAPGSTGQVGDVVQFGFTIANSGNQTLRAVELSDALSGLSAIDVVWPSDDPAATGVLPVGSVARGTATYTLTQADIDAGSVANAVEVVASTPAGTTVDAADAATVTIPRTPALSAVKSGVLAAGDIGAVGDTVQYEVVVTNMGNVTVTGGVLVDPMVGLYDVSIVWPDPAAPGRVGVGEQAVGRGKYDLTQADVDAGFVENTASVAAFAPGGVRVSADTNTVRVNTVLPAAGLSVSKSGVASGAGAVGDVVSYEFGVTNTGNVTVSGVVLSDAVPGVVLSGVVWPDAGAPGVIAPGETATATGSYVIVQADVDAGRVVNTASASGVPARSEPITVVSAESVVPTVAAAPAVSVTDRGALAPGASGRAGDVVTWTYVLTNDGNVTLTGAALADALPGASAPSYVWQGAEGVLVPGQSVTATATYVLTQADVDAGSVTSLVTGTGTPSTGARAAATTPATVSLVAAPGLVFSKTASLDAASANGTGDGVTFDFRIENSGTVTLSGVAITDELVGIGPITVDWPAAAGVLAPGQIARGTASYDISQEDVDRGSVQNTASVRATTPSGEVLSTRSTIEPIPTADHAPSIQTVKGGSYVSGTGGVGSIIEYTFDITNTGNVTLRLIRLQDDLEGLGTPRIEFPSATGILPPGGTATGVARYTVTQDDVDAGSITNVATSFGTSPRGVVVSDSSAPFTIDTDSPTNPEQAIRTTQSAQLAAGDVGVLGDSVDYTFTIQNTGNTTLNGVTLSNTVAGLTGFAYTWPDAANPGRLLPGQTVTITASHLVTQQDVDTGTVRNTATGSGTPPAGAVVTSRTPMTIVPLVGGTGSLDVSKTGTRLGDGSLGTQIRYDFVITNTGTLSLSSVALTDSLDGLSDISYAEWPTADGALAPGESVSAAATYTVQQKDIDTGEVRNTASASALTPGGDPVTDESPESVVTTIGSAPSIDIEKSQVLAQGATGRPGDVVDYTFTITNTGNITLRGVTLADGQVWITGLGIAWPGEIGVLAPGQSATATATYILTQADVDAGRITSPAVTTGDGAGTVVRDETVAETVIAAAPALTLVKTAELTGAAQQGGGIRYLVTVTNTGNVTLSDVAITDDLAGLGSPTVNWPGTPGMLASGQSVTMTADYVITSADVVRQHVDNTASAVGTAPGGTTTDDADSVRVDVPDAPSIRLGMSISVKDGQKGFAGDALIFRYTATNTGTTTLTGVRITDPYPGLSSIVYTWPGEPGVLLPGQSVTATASVVITPSMEGTVVTSRAVVTSVEAQSGVQVLDVASDAVNLPQPAQIVPIDLLPFTGGGDPLPLVGGSALLLLAGLVLLLAARRRRSMRPHDLSS</sequence>
<feature type="domain" description="DUF7507" evidence="4">
    <location>
        <begin position="962"/>
        <end position="1063"/>
    </location>
</feature>
<feature type="domain" description="DUF7507" evidence="4">
    <location>
        <begin position="3767"/>
        <end position="3867"/>
    </location>
</feature>
<feature type="domain" description="DUF7507" evidence="4">
    <location>
        <begin position="2831"/>
        <end position="2931"/>
    </location>
</feature>
<keyword evidence="3" id="KW-0732">Signal</keyword>
<feature type="domain" description="DUF7507" evidence="4">
    <location>
        <begin position="3175"/>
        <end position="3280"/>
    </location>
</feature>
<dbReference type="InterPro" id="IPR055354">
    <property type="entry name" value="DUF7507"/>
</dbReference>
<feature type="signal peptide" evidence="3">
    <location>
        <begin position="1"/>
        <end position="22"/>
    </location>
</feature>
<dbReference type="PANTHER" id="PTHR34819">
    <property type="entry name" value="LARGE CYSTEINE-RICH PERIPLASMIC PROTEIN OMCB"/>
    <property type="match status" value="1"/>
</dbReference>
<feature type="domain" description="DUF7507" evidence="4">
    <location>
        <begin position="4939"/>
        <end position="5042"/>
    </location>
</feature>
<proteinExistence type="predicted"/>
<feature type="chain" id="PRO_5047330030" evidence="3">
    <location>
        <begin position="23"/>
        <end position="6043"/>
    </location>
</feature>
<feature type="domain" description="DUF7507" evidence="4">
    <location>
        <begin position="5057"/>
        <end position="5159"/>
    </location>
</feature>
<feature type="domain" description="DUF7507" evidence="4">
    <location>
        <begin position="4583"/>
        <end position="4685"/>
    </location>
</feature>
<feature type="domain" description="DUF7507" evidence="4">
    <location>
        <begin position="3650"/>
        <end position="3754"/>
    </location>
</feature>
<gene>
    <name evidence="5" type="ORF">JOF42_002337</name>
</gene>
<feature type="domain" description="DUF7507" evidence="4">
    <location>
        <begin position="2124"/>
        <end position="2226"/>
    </location>
</feature>
<feature type="domain" description="DUF7507" evidence="4">
    <location>
        <begin position="3061"/>
        <end position="3163"/>
    </location>
</feature>
<evidence type="ECO:0000313" key="6">
    <source>
        <dbReference type="Proteomes" id="UP000703720"/>
    </source>
</evidence>
<feature type="domain" description="DUF7507" evidence="4">
    <location>
        <begin position="2240"/>
        <end position="2345"/>
    </location>
</feature>
<feature type="domain" description="DUF7507" evidence="4">
    <location>
        <begin position="2007"/>
        <end position="2109"/>
    </location>
</feature>
<feature type="domain" description="DUF7507" evidence="4">
    <location>
        <begin position="4349"/>
        <end position="4454"/>
    </location>
</feature>
<keyword evidence="2" id="KW-0472">Membrane</keyword>
<dbReference type="NCBIfam" id="TIGR01451">
    <property type="entry name" value="B_ant_repeat"/>
    <property type="match status" value="31"/>
</dbReference>
<feature type="domain" description="DUF7507" evidence="4">
    <location>
        <begin position="1195"/>
        <end position="1299"/>
    </location>
</feature>
<dbReference type="EMBL" id="JAGIOA010000001">
    <property type="protein sequence ID" value="MBP2378842.1"/>
    <property type="molecule type" value="Genomic_DNA"/>
</dbReference>
<feature type="domain" description="DUF7507" evidence="4">
    <location>
        <begin position="4117"/>
        <end position="4219"/>
    </location>
</feature>
<dbReference type="Proteomes" id="UP000703720">
    <property type="component" value="Unassembled WGS sequence"/>
</dbReference>
<feature type="domain" description="DUF7507" evidence="4">
    <location>
        <begin position="1889"/>
        <end position="1995"/>
    </location>
</feature>
<organism evidence="5 6">
    <name type="scientific">Microbacterium phyllosphaerae</name>
    <dbReference type="NCBI Taxonomy" id="124798"/>
    <lineage>
        <taxon>Bacteria</taxon>
        <taxon>Bacillati</taxon>
        <taxon>Actinomycetota</taxon>
        <taxon>Actinomycetes</taxon>
        <taxon>Micrococcales</taxon>
        <taxon>Microbacteriaceae</taxon>
        <taxon>Microbacterium</taxon>
    </lineage>
</organism>
<dbReference type="InterPro" id="IPR013783">
    <property type="entry name" value="Ig-like_fold"/>
</dbReference>
<feature type="compositionally biased region" description="Low complexity" evidence="1">
    <location>
        <begin position="2565"/>
        <end position="2581"/>
    </location>
</feature>
<reference evidence="5 6" key="1">
    <citation type="submission" date="2021-03" db="EMBL/GenBank/DDBJ databases">
        <title>Sequencing the genomes of 1000 actinobacteria strains.</title>
        <authorList>
            <person name="Klenk H.-P."/>
        </authorList>
    </citation>
    <scope>NUCLEOTIDE SEQUENCE [LARGE SCALE GENOMIC DNA]</scope>
    <source>
        <strain evidence="5 6">DSM 13468</strain>
    </source>
</reference>
<keyword evidence="2" id="KW-0812">Transmembrane</keyword>
<feature type="domain" description="DUF7507" evidence="4">
    <location>
        <begin position="610"/>
        <end position="713"/>
    </location>
</feature>
<feature type="domain" description="DUF7507" evidence="4">
    <location>
        <begin position="1077"/>
        <end position="1178"/>
    </location>
</feature>
<feature type="domain" description="DUF7507" evidence="4">
    <location>
        <begin position="5762"/>
        <end position="5865"/>
    </location>
</feature>
<dbReference type="InterPro" id="IPR047589">
    <property type="entry name" value="DUF11_rpt"/>
</dbReference>
<comment type="caution">
    <text evidence="5">The sequence shown here is derived from an EMBL/GenBank/DDBJ whole genome shotgun (WGS) entry which is preliminary data.</text>
</comment>
<feature type="domain" description="DUF7507" evidence="4">
    <location>
        <begin position="5290"/>
        <end position="5394"/>
    </location>
</feature>
<feature type="domain" description="DUF7507" evidence="4">
    <location>
        <begin position="1773"/>
        <end position="1876"/>
    </location>
</feature>
<feature type="domain" description="DUF7507" evidence="4">
    <location>
        <begin position="2476"/>
        <end position="2580"/>
    </location>
</feature>
<name>A0ABS4WRK9_9MICO</name>
<feature type="domain" description="DUF7507" evidence="4">
    <location>
        <begin position="5172"/>
        <end position="5275"/>
    </location>
</feature>
<feature type="domain" description="DUF7507" evidence="4">
    <location>
        <begin position="4700"/>
        <end position="4806"/>
    </location>
</feature>
<feature type="domain" description="DUF7507" evidence="4">
    <location>
        <begin position="2593"/>
        <end position="2698"/>
    </location>
</feature>
<feature type="domain" description="DUF7507" evidence="4">
    <location>
        <begin position="2710"/>
        <end position="2817"/>
    </location>
</feature>
<dbReference type="RefSeq" id="WP_210098013.1">
    <property type="nucleotide sequence ID" value="NZ_JAGIOA010000001.1"/>
</dbReference>
<evidence type="ECO:0000256" key="3">
    <source>
        <dbReference type="SAM" id="SignalP"/>
    </source>
</evidence>
<protein>
    <submittedName>
        <fullName evidence="5">Repeat protein (TIGR01451 family)</fullName>
    </submittedName>
</protein>
<feature type="transmembrane region" description="Helical" evidence="2">
    <location>
        <begin position="6010"/>
        <end position="6030"/>
    </location>
</feature>
<dbReference type="InterPro" id="IPR006626">
    <property type="entry name" value="PbH1"/>
</dbReference>
<dbReference type="PANTHER" id="PTHR34819:SF3">
    <property type="entry name" value="CELL SURFACE PROTEIN"/>
    <property type="match status" value="1"/>
</dbReference>
<feature type="domain" description="DUF7507" evidence="4">
    <location>
        <begin position="4818"/>
        <end position="4924"/>
    </location>
</feature>
<dbReference type="SMART" id="SM00710">
    <property type="entry name" value="PbH1"/>
    <property type="match status" value="17"/>
</dbReference>
<evidence type="ECO:0000259" key="4">
    <source>
        <dbReference type="Pfam" id="PF24346"/>
    </source>
</evidence>
<feature type="domain" description="DUF7507" evidence="4">
    <location>
        <begin position="2945"/>
        <end position="3048"/>
    </location>
</feature>
<dbReference type="Gene3D" id="2.60.40.10">
    <property type="entry name" value="Immunoglobulins"/>
    <property type="match status" value="2"/>
</dbReference>
<feature type="domain" description="DUF7507" evidence="4">
    <location>
        <begin position="5413"/>
        <end position="5517"/>
    </location>
</feature>
<feature type="domain" description="DUF7507" evidence="4">
    <location>
        <begin position="5532"/>
        <end position="5635"/>
    </location>
</feature>
<feature type="domain" description="DUF7507" evidence="4">
    <location>
        <begin position="844"/>
        <end position="948"/>
    </location>
</feature>